<protein>
    <recommendedName>
        <fullName evidence="4">ATP synthase F0 subunit 8</fullName>
    </recommendedName>
</protein>
<evidence type="ECO:0008006" key="4">
    <source>
        <dbReference type="Google" id="ProtNLM"/>
    </source>
</evidence>
<keyword evidence="3" id="KW-1185">Reference proteome</keyword>
<evidence type="ECO:0000313" key="3">
    <source>
        <dbReference type="Proteomes" id="UP001162483"/>
    </source>
</evidence>
<sequence length="46" mass="5278">MKGITVSIVMILLFFVLFLYLGFKCLLYCIARVTKPQNTNEGYLAM</sequence>
<organism evidence="2 3">
    <name type="scientific">Staurois parvus</name>
    <dbReference type="NCBI Taxonomy" id="386267"/>
    <lineage>
        <taxon>Eukaryota</taxon>
        <taxon>Metazoa</taxon>
        <taxon>Chordata</taxon>
        <taxon>Craniata</taxon>
        <taxon>Vertebrata</taxon>
        <taxon>Euteleostomi</taxon>
        <taxon>Amphibia</taxon>
        <taxon>Batrachia</taxon>
        <taxon>Anura</taxon>
        <taxon>Neobatrachia</taxon>
        <taxon>Ranoidea</taxon>
        <taxon>Ranidae</taxon>
        <taxon>Staurois</taxon>
    </lineage>
</organism>
<evidence type="ECO:0000256" key="1">
    <source>
        <dbReference type="SAM" id="Phobius"/>
    </source>
</evidence>
<reference evidence="2" key="1">
    <citation type="submission" date="2023-05" db="EMBL/GenBank/DDBJ databases">
        <authorList>
            <person name="Stuckert A."/>
        </authorList>
    </citation>
    <scope>NUCLEOTIDE SEQUENCE</scope>
</reference>
<evidence type="ECO:0000313" key="2">
    <source>
        <dbReference type="EMBL" id="CAI9602397.1"/>
    </source>
</evidence>
<comment type="caution">
    <text evidence="2">The sequence shown here is derived from an EMBL/GenBank/DDBJ whole genome shotgun (WGS) entry which is preliminary data.</text>
</comment>
<keyword evidence="1" id="KW-0812">Transmembrane</keyword>
<dbReference type="EMBL" id="CATNWA010017683">
    <property type="protein sequence ID" value="CAI9602397.1"/>
    <property type="molecule type" value="Genomic_DNA"/>
</dbReference>
<dbReference type="Proteomes" id="UP001162483">
    <property type="component" value="Unassembled WGS sequence"/>
</dbReference>
<feature type="transmembrane region" description="Helical" evidence="1">
    <location>
        <begin position="6"/>
        <end position="30"/>
    </location>
</feature>
<keyword evidence="1" id="KW-1133">Transmembrane helix</keyword>
<proteinExistence type="predicted"/>
<accession>A0ABN9FZ95</accession>
<name>A0ABN9FZ95_9NEOB</name>
<keyword evidence="1" id="KW-0472">Membrane</keyword>
<gene>
    <name evidence="2" type="ORF">SPARVUS_LOCUS13135060</name>
</gene>